<evidence type="ECO:0000313" key="4">
    <source>
        <dbReference type="EMBL" id="MDH8679037.1"/>
    </source>
</evidence>
<dbReference type="PRINTS" id="PR00455">
    <property type="entry name" value="HTHTETR"/>
</dbReference>
<evidence type="ECO:0000313" key="5">
    <source>
        <dbReference type="Proteomes" id="UP001158045"/>
    </source>
</evidence>
<dbReference type="InterPro" id="IPR036271">
    <property type="entry name" value="Tet_transcr_reg_TetR-rel_C_sf"/>
</dbReference>
<dbReference type="InterPro" id="IPR050624">
    <property type="entry name" value="HTH-type_Tx_Regulator"/>
</dbReference>
<dbReference type="Proteomes" id="UP001158045">
    <property type="component" value="Unassembled WGS sequence"/>
</dbReference>
<protein>
    <submittedName>
        <fullName evidence="4">TetR/AcrR family transcriptional regulator</fullName>
    </submittedName>
</protein>
<name>A0ABT6NF77_9FIRM</name>
<dbReference type="InterPro" id="IPR009057">
    <property type="entry name" value="Homeodomain-like_sf"/>
</dbReference>
<dbReference type="SUPFAM" id="SSF48498">
    <property type="entry name" value="Tetracyclin repressor-like, C-terminal domain"/>
    <property type="match status" value="1"/>
</dbReference>
<organism evidence="4 5">
    <name type="scientific">Fusibacter bizertensis</name>
    <dbReference type="NCBI Taxonomy" id="1488331"/>
    <lineage>
        <taxon>Bacteria</taxon>
        <taxon>Bacillati</taxon>
        <taxon>Bacillota</taxon>
        <taxon>Clostridia</taxon>
        <taxon>Eubacteriales</taxon>
        <taxon>Eubacteriales Family XII. Incertae Sedis</taxon>
        <taxon>Fusibacter</taxon>
    </lineage>
</organism>
<feature type="domain" description="HTH tetR-type" evidence="3">
    <location>
        <begin position="4"/>
        <end position="64"/>
    </location>
</feature>
<dbReference type="EMBL" id="JARYZI010000009">
    <property type="protein sequence ID" value="MDH8679037.1"/>
    <property type="molecule type" value="Genomic_DNA"/>
</dbReference>
<accession>A0ABT6NF77</accession>
<sequence length="191" mass="22193">MGKQKTYKRILEYSRNIFFEVGYSKVSMDELVHEIGMSKATLYRYYSSKEELFEAVVDDFFDEIEEEIYHILNTNLSSDAIIEKFIYTMSKRLSIIDPNAAYDIEKSTPLLFKKFLERRKIAILDNLVNILENGKKEGIYRSDISSIIVANIILASIDQLTKKEFVINNEFSYSDIFGSVISTVIDGYKLR</sequence>
<dbReference type="Pfam" id="PF00440">
    <property type="entry name" value="TetR_N"/>
    <property type="match status" value="1"/>
</dbReference>
<dbReference type="PROSITE" id="PS50977">
    <property type="entry name" value="HTH_TETR_2"/>
    <property type="match status" value="1"/>
</dbReference>
<keyword evidence="1 2" id="KW-0238">DNA-binding</keyword>
<dbReference type="InterPro" id="IPR001647">
    <property type="entry name" value="HTH_TetR"/>
</dbReference>
<keyword evidence="5" id="KW-1185">Reference proteome</keyword>
<dbReference type="SUPFAM" id="SSF46689">
    <property type="entry name" value="Homeodomain-like"/>
    <property type="match status" value="1"/>
</dbReference>
<dbReference type="Gene3D" id="1.10.10.60">
    <property type="entry name" value="Homeodomain-like"/>
    <property type="match status" value="1"/>
</dbReference>
<feature type="DNA-binding region" description="H-T-H motif" evidence="2">
    <location>
        <begin position="27"/>
        <end position="46"/>
    </location>
</feature>
<dbReference type="PANTHER" id="PTHR43479:SF11">
    <property type="entry name" value="ACREF_ENVCD OPERON REPRESSOR-RELATED"/>
    <property type="match status" value="1"/>
</dbReference>
<gene>
    <name evidence="4" type="ORF">QE109_12830</name>
</gene>
<evidence type="ECO:0000256" key="2">
    <source>
        <dbReference type="PROSITE-ProRule" id="PRU00335"/>
    </source>
</evidence>
<dbReference type="PANTHER" id="PTHR43479">
    <property type="entry name" value="ACREF/ENVCD OPERON REPRESSOR-RELATED"/>
    <property type="match status" value="1"/>
</dbReference>
<reference evidence="4 5" key="1">
    <citation type="submission" date="2023-04" db="EMBL/GenBank/DDBJ databases">
        <title>Fusibacter bizertensis strain WBS, isolated from littoral bottom sediments of the Arctic seas - biochemical and genomic analysis.</title>
        <authorList>
            <person name="Brioukhanov A.L."/>
        </authorList>
    </citation>
    <scope>NUCLEOTIDE SEQUENCE [LARGE SCALE GENOMIC DNA]</scope>
    <source>
        <strain evidence="4 5">WBS</strain>
    </source>
</reference>
<proteinExistence type="predicted"/>
<dbReference type="Gene3D" id="1.10.357.10">
    <property type="entry name" value="Tetracycline Repressor, domain 2"/>
    <property type="match status" value="1"/>
</dbReference>
<comment type="caution">
    <text evidence="4">The sequence shown here is derived from an EMBL/GenBank/DDBJ whole genome shotgun (WGS) entry which is preliminary data.</text>
</comment>
<evidence type="ECO:0000256" key="1">
    <source>
        <dbReference type="ARBA" id="ARBA00023125"/>
    </source>
</evidence>
<dbReference type="RefSeq" id="WP_281094933.1">
    <property type="nucleotide sequence ID" value="NZ_JARYZI010000009.1"/>
</dbReference>
<evidence type="ECO:0000259" key="3">
    <source>
        <dbReference type="PROSITE" id="PS50977"/>
    </source>
</evidence>